<organism evidence="11 12">
    <name type="scientific">Ziziphus jujuba var. spinosa</name>
    <dbReference type="NCBI Taxonomy" id="714518"/>
    <lineage>
        <taxon>Eukaryota</taxon>
        <taxon>Viridiplantae</taxon>
        <taxon>Streptophyta</taxon>
        <taxon>Embryophyta</taxon>
        <taxon>Tracheophyta</taxon>
        <taxon>Spermatophyta</taxon>
        <taxon>Magnoliopsida</taxon>
        <taxon>eudicotyledons</taxon>
        <taxon>Gunneridae</taxon>
        <taxon>Pentapetalae</taxon>
        <taxon>rosids</taxon>
        <taxon>fabids</taxon>
        <taxon>Rosales</taxon>
        <taxon>Rhamnaceae</taxon>
        <taxon>Paliureae</taxon>
        <taxon>Ziziphus</taxon>
    </lineage>
</organism>
<keyword evidence="7" id="KW-0472">Membrane</keyword>
<dbReference type="InterPro" id="IPR055414">
    <property type="entry name" value="LRR_R13L4/SHOC2-like"/>
</dbReference>
<keyword evidence="6" id="KW-1133">Transmembrane helix</keyword>
<dbReference type="FunFam" id="3.80.10.10:FF:000383">
    <property type="entry name" value="Leucine-rich repeat receptor protein kinase EMS1"/>
    <property type="match status" value="1"/>
</dbReference>
<dbReference type="PROSITE" id="PS51450">
    <property type="entry name" value="LRR"/>
    <property type="match status" value="2"/>
</dbReference>
<evidence type="ECO:0000256" key="3">
    <source>
        <dbReference type="ARBA" id="ARBA00022692"/>
    </source>
</evidence>
<dbReference type="InterPro" id="IPR001611">
    <property type="entry name" value="Leu-rich_rpt"/>
</dbReference>
<dbReference type="EMBL" id="JAEACU010000012">
    <property type="protein sequence ID" value="KAH7511907.1"/>
    <property type="molecule type" value="Genomic_DNA"/>
</dbReference>
<comment type="caution">
    <text evidence="11">The sequence shown here is derived from an EMBL/GenBank/DDBJ whole genome shotgun (WGS) entry which is preliminary data.</text>
</comment>
<feature type="domain" description="Leucine-rich repeat-containing N-terminal plant-type" evidence="9">
    <location>
        <begin position="32"/>
        <end position="65"/>
    </location>
</feature>
<evidence type="ECO:0000256" key="4">
    <source>
        <dbReference type="ARBA" id="ARBA00022729"/>
    </source>
</evidence>
<gene>
    <name evidence="11" type="ORF">FEM48_Zijuj12G0033000</name>
</gene>
<dbReference type="Gene3D" id="3.80.10.10">
    <property type="entry name" value="Ribonuclease Inhibitor"/>
    <property type="match status" value="3"/>
</dbReference>
<dbReference type="Pfam" id="PF13855">
    <property type="entry name" value="LRR_8"/>
    <property type="match status" value="1"/>
</dbReference>
<evidence type="ECO:0000256" key="8">
    <source>
        <dbReference type="SAM" id="SignalP"/>
    </source>
</evidence>
<dbReference type="InterPro" id="IPR032675">
    <property type="entry name" value="LRR_dom_sf"/>
</dbReference>
<protein>
    <recommendedName>
        <fullName evidence="13">LRR receptor-like serine/threonine-protein kinase EFR</fullName>
    </recommendedName>
</protein>
<keyword evidence="2" id="KW-0433">Leucine-rich repeat</keyword>
<evidence type="ECO:0000313" key="12">
    <source>
        <dbReference type="Proteomes" id="UP000813462"/>
    </source>
</evidence>
<reference evidence="11" key="1">
    <citation type="journal article" date="2021" name="Front. Plant Sci.">
        <title>Chromosome-Scale Genome Assembly for Chinese Sour Jujube and Insights Into Its Genome Evolution and Domestication Signature.</title>
        <authorList>
            <person name="Shen L.-Y."/>
            <person name="Luo H."/>
            <person name="Wang X.-L."/>
            <person name="Wang X.-M."/>
            <person name="Qiu X.-J."/>
            <person name="Liu H."/>
            <person name="Zhou S.-S."/>
            <person name="Jia K.-H."/>
            <person name="Nie S."/>
            <person name="Bao Y.-T."/>
            <person name="Zhang R.-G."/>
            <person name="Yun Q.-Z."/>
            <person name="Chai Y.-H."/>
            <person name="Lu J.-Y."/>
            <person name="Li Y."/>
            <person name="Zhao S.-W."/>
            <person name="Mao J.-F."/>
            <person name="Jia S.-G."/>
            <person name="Mao Y.-M."/>
        </authorList>
    </citation>
    <scope>NUCLEOTIDE SEQUENCE</scope>
    <source>
        <strain evidence="11">AT0</strain>
        <tissue evidence="11">Leaf</tissue>
    </source>
</reference>
<name>A0A978UAW4_ZIZJJ</name>
<dbReference type="AlphaFoldDB" id="A0A978UAW4"/>
<feature type="domain" description="Disease resistance R13L4/SHOC-2-like LRR" evidence="10">
    <location>
        <begin position="76"/>
        <end position="230"/>
    </location>
</feature>
<dbReference type="FunFam" id="3.80.10.10:FF:000129">
    <property type="entry name" value="Leucine-rich repeat receptor-like kinase"/>
    <property type="match status" value="1"/>
</dbReference>
<dbReference type="SUPFAM" id="SSF52058">
    <property type="entry name" value="L domain-like"/>
    <property type="match status" value="1"/>
</dbReference>
<evidence type="ECO:0008006" key="13">
    <source>
        <dbReference type="Google" id="ProtNLM"/>
    </source>
</evidence>
<dbReference type="InterPro" id="IPR013210">
    <property type="entry name" value="LRR_N_plant-typ"/>
</dbReference>
<feature type="chain" id="PRO_5036741847" description="LRR receptor-like serine/threonine-protein kinase EFR" evidence="8">
    <location>
        <begin position="22"/>
        <end position="360"/>
    </location>
</feature>
<evidence type="ECO:0000256" key="6">
    <source>
        <dbReference type="ARBA" id="ARBA00022989"/>
    </source>
</evidence>
<comment type="subcellular location">
    <subcellularLocation>
        <location evidence="1">Membrane</location>
        <topology evidence="1">Single-pass membrane protein</topology>
    </subcellularLocation>
</comment>
<keyword evidence="3" id="KW-0812">Transmembrane</keyword>
<dbReference type="Pfam" id="PF23598">
    <property type="entry name" value="LRR_14"/>
    <property type="match status" value="1"/>
</dbReference>
<proteinExistence type="predicted"/>
<evidence type="ECO:0000256" key="1">
    <source>
        <dbReference type="ARBA" id="ARBA00004167"/>
    </source>
</evidence>
<evidence type="ECO:0000313" key="11">
    <source>
        <dbReference type="EMBL" id="KAH7511907.1"/>
    </source>
</evidence>
<dbReference type="Pfam" id="PF08263">
    <property type="entry name" value="LRRNT_2"/>
    <property type="match status" value="1"/>
</dbReference>
<evidence type="ECO:0000256" key="7">
    <source>
        <dbReference type="ARBA" id="ARBA00023136"/>
    </source>
</evidence>
<evidence type="ECO:0000256" key="2">
    <source>
        <dbReference type="ARBA" id="ARBA00022614"/>
    </source>
</evidence>
<dbReference type="PANTHER" id="PTHR48060">
    <property type="entry name" value="DNA DAMAGE-REPAIR/TOLERATION PROTEIN DRT100"/>
    <property type="match status" value="1"/>
</dbReference>
<sequence length="360" mass="39547">MEVSVIHIVLIKSLMVHSLTSEYASSSTTKSSTDMLALQALKSEIIELPWNPNNNSFCSWVGVSCGQRHQRVTALDLSYMHLQGTISPHVGNLTFLRVINLRNNSFHGPLPNTVGRLGRLRVLNLGYKQLGGIIPELELLENGLTGSIPEDLGCLSQLEHLNLLANQLTGKTPTSLGNLSNLEELNLESNGFSELGRLSNLIELDIANNYISGRLPPMIFSFSLVELITLAGNNLSGNVPELIGFQHSKLRKLSLHGNRFTGRIPDSISNASMLAVLELSTNLFSGPVPRTLGGLRYLKVLNLQYNKLTNNPSERELNFLSALTVCRQLRYLMIGYNPLNGALPHLLETCPLLSNCSVQD</sequence>
<dbReference type="GO" id="GO:0016020">
    <property type="term" value="C:membrane"/>
    <property type="evidence" value="ECO:0007669"/>
    <property type="project" value="UniProtKB-SubCell"/>
</dbReference>
<evidence type="ECO:0000259" key="9">
    <source>
        <dbReference type="Pfam" id="PF08263"/>
    </source>
</evidence>
<feature type="signal peptide" evidence="8">
    <location>
        <begin position="1"/>
        <end position="21"/>
    </location>
</feature>
<dbReference type="InterPro" id="IPR053211">
    <property type="entry name" value="DNA_repair-toleration"/>
</dbReference>
<keyword evidence="4 8" id="KW-0732">Signal</keyword>
<keyword evidence="5" id="KW-0677">Repeat</keyword>
<evidence type="ECO:0000259" key="10">
    <source>
        <dbReference type="Pfam" id="PF23598"/>
    </source>
</evidence>
<dbReference type="Proteomes" id="UP000813462">
    <property type="component" value="Unassembled WGS sequence"/>
</dbReference>
<dbReference type="PANTHER" id="PTHR48060:SF21">
    <property type="entry name" value="L DOMAIN-LIKE PROTEIN"/>
    <property type="match status" value="1"/>
</dbReference>
<accession>A0A978UAW4</accession>
<evidence type="ECO:0000256" key="5">
    <source>
        <dbReference type="ARBA" id="ARBA00022737"/>
    </source>
</evidence>